<evidence type="ECO:0000313" key="1">
    <source>
        <dbReference type="EMBL" id="KAH7910511.1"/>
    </source>
</evidence>
<reference evidence="1" key="1">
    <citation type="journal article" date="2021" name="New Phytol.">
        <title>Evolutionary innovations through gain and loss of genes in the ectomycorrhizal Boletales.</title>
        <authorList>
            <person name="Wu G."/>
            <person name="Miyauchi S."/>
            <person name="Morin E."/>
            <person name="Kuo A."/>
            <person name="Drula E."/>
            <person name="Varga T."/>
            <person name="Kohler A."/>
            <person name="Feng B."/>
            <person name="Cao Y."/>
            <person name="Lipzen A."/>
            <person name="Daum C."/>
            <person name="Hundley H."/>
            <person name="Pangilinan J."/>
            <person name="Johnson J."/>
            <person name="Barry K."/>
            <person name="LaButti K."/>
            <person name="Ng V."/>
            <person name="Ahrendt S."/>
            <person name="Min B."/>
            <person name="Choi I.G."/>
            <person name="Park H."/>
            <person name="Plett J.M."/>
            <person name="Magnuson J."/>
            <person name="Spatafora J.W."/>
            <person name="Nagy L.G."/>
            <person name="Henrissat B."/>
            <person name="Grigoriev I.V."/>
            <person name="Yang Z.L."/>
            <person name="Xu J."/>
            <person name="Martin F.M."/>
        </authorList>
    </citation>
    <scope>NUCLEOTIDE SEQUENCE</scope>
    <source>
        <strain evidence="1">ATCC 28755</strain>
    </source>
</reference>
<dbReference type="Proteomes" id="UP000790377">
    <property type="component" value="Unassembled WGS sequence"/>
</dbReference>
<protein>
    <submittedName>
        <fullName evidence="1">Uncharacterized protein</fullName>
    </submittedName>
</protein>
<proteinExistence type="predicted"/>
<dbReference type="EMBL" id="MU267710">
    <property type="protein sequence ID" value="KAH7910511.1"/>
    <property type="molecule type" value="Genomic_DNA"/>
</dbReference>
<organism evidence="1 2">
    <name type="scientific">Hygrophoropsis aurantiaca</name>
    <dbReference type="NCBI Taxonomy" id="72124"/>
    <lineage>
        <taxon>Eukaryota</taxon>
        <taxon>Fungi</taxon>
        <taxon>Dikarya</taxon>
        <taxon>Basidiomycota</taxon>
        <taxon>Agaricomycotina</taxon>
        <taxon>Agaricomycetes</taxon>
        <taxon>Agaricomycetidae</taxon>
        <taxon>Boletales</taxon>
        <taxon>Coniophorineae</taxon>
        <taxon>Hygrophoropsidaceae</taxon>
        <taxon>Hygrophoropsis</taxon>
    </lineage>
</organism>
<name>A0ACB8ABD5_9AGAM</name>
<gene>
    <name evidence="1" type="ORF">BJ138DRAFT_98498</name>
</gene>
<accession>A0ACB8ABD5</accession>
<evidence type="ECO:0000313" key="2">
    <source>
        <dbReference type="Proteomes" id="UP000790377"/>
    </source>
</evidence>
<keyword evidence="2" id="KW-1185">Reference proteome</keyword>
<comment type="caution">
    <text evidence="1">The sequence shown here is derived from an EMBL/GenBank/DDBJ whole genome shotgun (WGS) entry which is preliminary data.</text>
</comment>
<sequence>MSAFFRSSSTHSKPVDCYELPLDVTDFTASQLNSKSWYSNVHFPKLFSTDTAKEVLGAVLHSILFHCLFGTMKLQTFEVMNVSMVSKWSSSSMIWLMFSGEASRTVRTNEGRLQSRPPKMPQEGMTPSVYGGSFWLA</sequence>